<feature type="compositionally biased region" description="Polar residues" evidence="1">
    <location>
        <begin position="189"/>
        <end position="200"/>
    </location>
</feature>
<feature type="region of interest" description="Disordered" evidence="1">
    <location>
        <begin position="465"/>
        <end position="601"/>
    </location>
</feature>
<feature type="compositionally biased region" description="Polar residues" evidence="1">
    <location>
        <begin position="583"/>
        <end position="594"/>
    </location>
</feature>
<feature type="compositionally biased region" description="Polar residues" evidence="1">
    <location>
        <begin position="52"/>
        <end position="64"/>
    </location>
</feature>
<feature type="compositionally biased region" description="Basic and acidic residues" evidence="1">
    <location>
        <begin position="479"/>
        <end position="489"/>
    </location>
</feature>
<dbReference type="Proteomes" id="UP000298416">
    <property type="component" value="Unassembled WGS sequence"/>
</dbReference>
<dbReference type="EMBL" id="PNBA02000871">
    <property type="protein sequence ID" value="KAG6382837.1"/>
    <property type="molecule type" value="Genomic_DNA"/>
</dbReference>
<evidence type="ECO:0000256" key="1">
    <source>
        <dbReference type="SAM" id="MobiDB-lite"/>
    </source>
</evidence>
<feature type="region of interest" description="Disordered" evidence="1">
    <location>
        <begin position="1"/>
        <end position="111"/>
    </location>
</feature>
<reference evidence="2" key="2">
    <citation type="submission" date="2020-08" db="EMBL/GenBank/DDBJ databases">
        <title>Plant Genome Project.</title>
        <authorList>
            <person name="Zhang R.-G."/>
        </authorList>
    </citation>
    <scope>NUCLEOTIDE SEQUENCE</scope>
    <source>
        <strain evidence="2">Huo1</strain>
        <tissue evidence="2">Leaf</tissue>
    </source>
</reference>
<evidence type="ECO:0000313" key="3">
    <source>
        <dbReference type="Proteomes" id="UP000298416"/>
    </source>
</evidence>
<reference evidence="2" key="1">
    <citation type="submission" date="2018-01" db="EMBL/GenBank/DDBJ databases">
        <authorList>
            <person name="Mao J.F."/>
        </authorList>
    </citation>
    <scope>NUCLEOTIDE SEQUENCE</scope>
    <source>
        <strain evidence="2">Huo1</strain>
        <tissue evidence="2">Leaf</tissue>
    </source>
</reference>
<feature type="compositionally biased region" description="Basic and acidic residues" evidence="1">
    <location>
        <begin position="364"/>
        <end position="374"/>
    </location>
</feature>
<protein>
    <submittedName>
        <fullName evidence="2">Uncharacterized protein</fullName>
    </submittedName>
</protein>
<proteinExistence type="predicted"/>
<feature type="region of interest" description="Disordered" evidence="1">
    <location>
        <begin position="168"/>
        <end position="207"/>
    </location>
</feature>
<name>A0A8X8VUX5_SALSN</name>
<organism evidence="2">
    <name type="scientific">Salvia splendens</name>
    <name type="common">Scarlet sage</name>
    <dbReference type="NCBI Taxonomy" id="180675"/>
    <lineage>
        <taxon>Eukaryota</taxon>
        <taxon>Viridiplantae</taxon>
        <taxon>Streptophyta</taxon>
        <taxon>Embryophyta</taxon>
        <taxon>Tracheophyta</taxon>
        <taxon>Spermatophyta</taxon>
        <taxon>Magnoliopsida</taxon>
        <taxon>eudicotyledons</taxon>
        <taxon>Gunneridae</taxon>
        <taxon>Pentapetalae</taxon>
        <taxon>asterids</taxon>
        <taxon>lamiids</taxon>
        <taxon>Lamiales</taxon>
        <taxon>Lamiaceae</taxon>
        <taxon>Nepetoideae</taxon>
        <taxon>Mentheae</taxon>
        <taxon>Salviinae</taxon>
        <taxon>Salvia</taxon>
        <taxon>Salvia subgen. Calosphace</taxon>
        <taxon>core Calosphace</taxon>
    </lineage>
</organism>
<feature type="region of interest" description="Disordered" evidence="1">
    <location>
        <begin position="314"/>
        <end position="397"/>
    </location>
</feature>
<comment type="caution">
    <text evidence="2">The sequence shown here is derived from an EMBL/GenBank/DDBJ whole genome shotgun (WGS) entry which is preliminary data.</text>
</comment>
<accession>A0A8X8VUX5</accession>
<sequence>MDTIVPETPPDWVDDDEIGHQFGVHGVPPFIGDDEVEGPKPPDLFFYGSETEAPSNGFNGSETEAPSKALDGSETEAPSKGFDGSETTDPSEGFYGSETLPPSPLIDGSETLPPVVVFDESETQPPSQPFDWLPNRAEDSSFYQFPKFHQEGKANKWGVGKGLSFRGRSCPTKDSAEEADANPPAAQVGRNSPTKATRQGPNGDAARPYERAYQTYQRCYGDSLGEFLAHYQRLWWDVAFHGSVTGYDGIVRLLSLLPDGWREWATMVADKYIITAYPAYDLVGDFPRFLLEVFTRFVCYGSVSPLLIDSPAPEVQDPLAPREPGRPSQWESDAGPSRRPVGSTTPRAPPARTPSMRDPTFPIEAEREAQEAARKGKAPAADSEEDKEEGPPVVAPVGSSCLQAITVPSSYSHIRSATEAVHPDMGRRMVRVDDIWPQLRKDGNEAVPPALTEESREDPHLLWEWACGEDENNPILVNSDEKRGPKRESSPYSDSDSDSDDIQDCGYYTPSGKWGLSFRGRSCPTKDSAEEADANPPAAQVGRNSPTKATRQGPNGDAARPVSAEAASRRRQRGNGMQRAGATRSSNPYTTQAATPLERHG</sequence>
<gene>
    <name evidence="2" type="ORF">SASPL_157444</name>
</gene>
<dbReference type="AlphaFoldDB" id="A0A8X8VUX5"/>
<keyword evidence="3" id="KW-1185">Reference proteome</keyword>
<feature type="compositionally biased region" description="Polar residues" evidence="1">
    <location>
        <begin position="542"/>
        <end position="553"/>
    </location>
</feature>
<evidence type="ECO:0000313" key="2">
    <source>
        <dbReference type="EMBL" id="KAG6382837.1"/>
    </source>
</evidence>